<protein>
    <submittedName>
        <fullName evidence="1">Uncharacterized protein</fullName>
    </submittedName>
</protein>
<sequence length="242" mass="26287">MSTLNYPAVPPKLLLAFYAAPRDTSGDATLAQVTPTARKVVTLVRMQLTRALAGLAIQARHRRNGIERGLECYRIVSVGARDRDGQRNASRVYDDVPLRPELAPVGWVGAGFLAPRGLGTLAPSILARSQSIWSCSRNRRSIARCSCSHTPAACQSRSRRQHVMPLPEPNSCGRSSHGMPVCRTYRMPFNAARSSTVRRRPPLGDGVNTGINGSSAAHSSLLIFRLAMPPGYGLHGFMSRLC</sequence>
<dbReference type="AlphaFoldDB" id="A0A2V4U068"/>
<proteinExistence type="predicted"/>
<accession>A0A2V4U068</accession>
<reference evidence="1 2" key="1">
    <citation type="submission" date="2018-06" db="EMBL/GenBank/DDBJ databases">
        <title>Genomic Encyclopedia of Type Strains, Phase IV (KMG-V): Genome sequencing to study the core and pangenomes of soil and plant-associated prokaryotes.</title>
        <authorList>
            <person name="Whitman W."/>
        </authorList>
    </citation>
    <scope>NUCLEOTIDE SEQUENCE [LARGE SCALE GENOMIC DNA]</scope>
    <source>
        <strain evidence="1 2">SRCL-318</strain>
    </source>
</reference>
<gene>
    <name evidence="1" type="ORF">C7410_15319</name>
</gene>
<dbReference type="Proteomes" id="UP000247772">
    <property type="component" value="Unassembled WGS sequence"/>
</dbReference>
<comment type="caution">
    <text evidence="1">The sequence shown here is derived from an EMBL/GenBank/DDBJ whole genome shotgun (WGS) entry which is preliminary data.</text>
</comment>
<name>A0A2V4U068_9BURK</name>
<evidence type="ECO:0000313" key="1">
    <source>
        <dbReference type="EMBL" id="PYE12711.1"/>
    </source>
</evidence>
<organism evidence="1 2">
    <name type="scientific">Paraburkholderia silvatlantica</name>
    <dbReference type="NCBI Taxonomy" id="321895"/>
    <lineage>
        <taxon>Bacteria</taxon>
        <taxon>Pseudomonadati</taxon>
        <taxon>Pseudomonadota</taxon>
        <taxon>Betaproteobacteria</taxon>
        <taxon>Burkholderiales</taxon>
        <taxon>Burkholderiaceae</taxon>
        <taxon>Paraburkholderia</taxon>
    </lineage>
</organism>
<evidence type="ECO:0000313" key="2">
    <source>
        <dbReference type="Proteomes" id="UP000247772"/>
    </source>
</evidence>
<dbReference type="EMBL" id="QJSQ01000053">
    <property type="protein sequence ID" value="PYE12711.1"/>
    <property type="molecule type" value="Genomic_DNA"/>
</dbReference>